<sequence length="87" mass="10282">MKKLFLFTTPKRTSSIEDYELDILYKISDKFSLGDLLEYSRWTEGNINFIYARFKGGSVKLKYIEGKEGIALIRVKKRYLNKNKDFS</sequence>
<dbReference type="Proteomes" id="UP000582213">
    <property type="component" value="Unassembled WGS sequence"/>
</dbReference>
<gene>
    <name evidence="2" type="ORF">D1869_02885</name>
    <name evidence="1" type="ORF">HNQ62_000534</name>
</gene>
<evidence type="ECO:0000313" key="1">
    <source>
        <dbReference type="EMBL" id="MBB5252801.1"/>
    </source>
</evidence>
<reference evidence="1 4" key="2">
    <citation type="submission" date="2020-08" db="EMBL/GenBank/DDBJ databases">
        <title>Genomic Encyclopedia of Type Strains, Phase IV (KMG-IV): sequencing the most valuable type-strain genomes for metagenomic binning, comparative biology and taxonomic classification.</title>
        <authorList>
            <person name="Goeker M."/>
        </authorList>
    </citation>
    <scope>NUCLEOTIDE SEQUENCE [LARGE SCALE GENOMIC DNA]</scope>
    <source>
        <strain evidence="1 4">DSM 12421</strain>
    </source>
</reference>
<dbReference type="GeneID" id="25400216"/>
<proteinExistence type="predicted"/>
<dbReference type="AlphaFoldDB" id="A0A650CET0"/>
<dbReference type="OrthoDB" id="38293at2157"/>
<evidence type="ECO:0000313" key="4">
    <source>
        <dbReference type="Proteomes" id="UP000582213"/>
    </source>
</evidence>
<dbReference type="Proteomes" id="UP000427373">
    <property type="component" value="Chromosome"/>
</dbReference>
<accession>A0A650CET0</accession>
<evidence type="ECO:0000313" key="3">
    <source>
        <dbReference type="Proteomes" id="UP000427373"/>
    </source>
</evidence>
<dbReference type="EMBL" id="CP045484">
    <property type="protein sequence ID" value="QGR16258.1"/>
    <property type="molecule type" value="Genomic_DNA"/>
</dbReference>
<evidence type="ECO:0000313" key="2">
    <source>
        <dbReference type="EMBL" id="QGR16258.1"/>
    </source>
</evidence>
<organism evidence="2 3">
    <name type="scientific">Sulfurisphaera ohwakuensis</name>
    <dbReference type="NCBI Taxonomy" id="69656"/>
    <lineage>
        <taxon>Archaea</taxon>
        <taxon>Thermoproteota</taxon>
        <taxon>Thermoprotei</taxon>
        <taxon>Sulfolobales</taxon>
        <taxon>Sulfolobaceae</taxon>
        <taxon>Sulfurisphaera</taxon>
    </lineage>
</organism>
<protein>
    <submittedName>
        <fullName evidence="2">Uncharacterized protein</fullName>
    </submittedName>
</protein>
<dbReference type="RefSeq" id="WP_052846374.1">
    <property type="nucleotide sequence ID" value="NZ_AP031374.1"/>
</dbReference>
<dbReference type="KEGG" id="soh:D1869_02885"/>
<name>A0A650CET0_SULOH</name>
<dbReference type="EMBL" id="JACHFY010000002">
    <property type="protein sequence ID" value="MBB5252801.1"/>
    <property type="molecule type" value="Genomic_DNA"/>
</dbReference>
<keyword evidence="3" id="KW-1185">Reference proteome</keyword>
<reference evidence="2 3" key="1">
    <citation type="submission" date="2019-10" db="EMBL/GenBank/DDBJ databases">
        <title>Genome Sequences from Six Type Strain Members of the Archaeal Family Sulfolobaceae: Acidianus ambivalens, Acidianus infernus, Metallosphaera prunae, Stygiolobus azoricus, Sulfolobus metallicus, and Sulfurisphaera ohwakuensis.</title>
        <authorList>
            <person name="Counts J.A."/>
            <person name="Kelly R.M."/>
        </authorList>
    </citation>
    <scope>NUCLEOTIDE SEQUENCE [LARGE SCALE GENOMIC DNA]</scope>
    <source>
        <strain evidence="2 3">TA-1</strain>
    </source>
</reference>